<dbReference type="PROSITE" id="PS51257">
    <property type="entry name" value="PROKAR_LIPOPROTEIN"/>
    <property type="match status" value="1"/>
</dbReference>
<comment type="function">
    <text evidence="11">Plays a major role in protein secretion by helping the post-translocational extracellular folding of several secreted proteins.</text>
</comment>
<dbReference type="InterPro" id="IPR027304">
    <property type="entry name" value="Trigger_fact/SurA_dom_sf"/>
</dbReference>
<keyword evidence="10 11" id="KW-0449">Lipoprotein</keyword>
<dbReference type="InterPro" id="IPR023059">
    <property type="entry name" value="Foldase_PrsA"/>
</dbReference>
<evidence type="ECO:0000256" key="10">
    <source>
        <dbReference type="ARBA" id="ARBA00023288"/>
    </source>
</evidence>
<dbReference type="PROSITE" id="PS50198">
    <property type="entry name" value="PPIC_PPIASE_2"/>
    <property type="match status" value="1"/>
</dbReference>
<feature type="domain" description="PpiC" evidence="12">
    <location>
        <begin position="141"/>
        <end position="230"/>
    </location>
</feature>
<comment type="caution">
    <text evidence="13">The sequence shown here is derived from an EMBL/GenBank/DDBJ whole genome shotgun (WGS) entry which is preliminary data.</text>
</comment>
<dbReference type="EMBL" id="JBDIML010000003">
    <property type="protein sequence ID" value="MEN2767723.1"/>
    <property type="molecule type" value="Genomic_DNA"/>
</dbReference>
<protein>
    <recommendedName>
        <fullName evidence="11">Foldase protein PrsA</fullName>
        <ecNumber evidence="11">5.2.1.8</ecNumber>
    </recommendedName>
</protein>
<dbReference type="InterPro" id="IPR050245">
    <property type="entry name" value="PrsA_foldase"/>
</dbReference>
<sequence>MKKLTIATITAGALLLSACSSDKESEVVVETKAGDITKEEFYSEMKDYVGESMLYNMVVIKVLEDKYEVTDKEVDEAVQKVKDEQGDMFSMWLMQQGYPDEDAFREQTYQRLLQEKLVFEDIEISDEQIEEKFNEMKENREIEIRASHILVEDEATAKEVKQKLDDGADFAELAQEYSSDDSAANGGDLGYFATGKMVKEFEDAAYSLGENEVSGPVKSEHGYHIIKVTDIPTLEEKTEDIRRQLAMEQVDNATVQEKMNSLLKDADIDVKIEDYKDLFKIEEAAQG</sequence>
<keyword evidence="8 11" id="KW-0564">Palmitate</keyword>
<keyword evidence="7 11" id="KW-0472">Membrane</keyword>
<evidence type="ECO:0000256" key="5">
    <source>
        <dbReference type="ARBA" id="ARBA00022729"/>
    </source>
</evidence>
<reference evidence="13 14" key="1">
    <citation type="submission" date="2024-05" db="EMBL/GenBank/DDBJ databases">
        <authorList>
            <person name="Haq I."/>
            <person name="Ullah Z."/>
            <person name="Ahmad R."/>
            <person name="Li M."/>
            <person name="Tong Y."/>
        </authorList>
    </citation>
    <scope>NUCLEOTIDE SEQUENCE [LARGE SCALE GENOMIC DNA]</scope>
    <source>
        <strain evidence="13 14">16A2E</strain>
    </source>
</reference>
<evidence type="ECO:0000256" key="3">
    <source>
        <dbReference type="ARBA" id="ARBA00006071"/>
    </source>
</evidence>
<dbReference type="PANTHER" id="PTHR47245">
    <property type="entry name" value="PEPTIDYLPROLYL ISOMERASE"/>
    <property type="match status" value="1"/>
</dbReference>
<dbReference type="InterPro" id="IPR046357">
    <property type="entry name" value="PPIase_dom_sf"/>
</dbReference>
<accession>A0ABU9XHF6</accession>
<evidence type="ECO:0000313" key="13">
    <source>
        <dbReference type="EMBL" id="MEN2767723.1"/>
    </source>
</evidence>
<keyword evidence="14" id="KW-1185">Reference proteome</keyword>
<dbReference type="Gene3D" id="3.10.50.40">
    <property type="match status" value="1"/>
</dbReference>
<comment type="similarity">
    <text evidence="3 11">Belongs to the PrsA family.</text>
</comment>
<evidence type="ECO:0000313" key="14">
    <source>
        <dbReference type="Proteomes" id="UP001444625"/>
    </source>
</evidence>
<name>A0ABU9XHF6_9BACI</name>
<dbReference type="EC" id="5.2.1.8" evidence="11"/>
<dbReference type="GO" id="GO:0003755">
    <property type="term" value="F:peptidyl-prolyl cis-trans isomerase activity"/>
    <property type="evidence" value="ECO:0007669"/>
    <property type="project" value="UniProtKB-EC"/>
</dbReference>
<comment type="subcellular location">
    <subcellularLocation>
        <location evidence="2 11">Cell membrane</location>
        <topology evidence="2 11">Lipid-anchor</topology>
    </subcellularLocation>
</comment>
<evidence type="ECO:0000256" key="4">
    <source>
        <dbReference type="ARBA" id="ARBA00022475"/>
    </source>
</evidence>
<dbReference type="Proteomes" id="UP001444625">
    <property type="component" value="Unassembled WGS sequence"/>
</dbReference>
<evidence type="ECO:0000256" key="6">
    <source>
        <dbReference type="ARBA" id="ARBA00023110"/>
    </source>
</evidence>
<dbReference type="HAMAP" id="MF_01145">
    <property type="entry name" value="Foldase_PrsA"/>
    <property type="match status" value="1"/>
</dbReference>
<evidence type="ECO:0000256" key="11">
    <source>
        <dbReference type="HAMAP-Rule" id="MF_01145"/>
    </source>
</evidence>
<evidence type="ECO:0000256" key="9">
    <source>
        <dbReference type="ARBA" id="ARBA00023235"/>
    </source>
</evidence>
<dbReference type="SUPFAM" id="SSF109998">
    <property type="entry name" value="Triger factor/SurA peptide-binding domain-like"/>
    <property type="match status" value="1"/>
</dbReference>
<keyword evidence="6 11" id="KW-0697">Rotamase</keyword>
<evidence type="ECO:0000256" key="2">
    <source>
        <dbReference type="ARBA" id="ARBA00004193"/>
    </source>
</evidence>
<evidence type="ECO:0000259" key="12">
    <source>
        <dbReference type="PROSITE" id="PS50198"/>
    </source>
</evidence>
<keyword evidence="9 11" id="KW-0413">Isomerase</keyword>
<organism evidence="13 14">
    <name type="scientific">Ornithinibacillus xuwenensis</name>
    <dbReference type="NCBI Taxonomy" id="3144668"/>
    <lineage>
        <taxon>Bacteria</taxon>
        <taxon>Bacillati</taxon>
        <taxon>Bacillota</taxon>
        <taxon>Bacilli</taxon>
        <taxon>Bacillales</taxon>
        <taxon>Bacillaceae</taxon>
        <taxon>Ornithinibacillus</taxon>
    </lineage>
</organism>
<evidence type="ECO:0000256" key="8">
    <source>
        <dbReference type="ARBA" id="ARBA00023139"/>
    </source>
</evidence>
<dbReference type="InterPro" id="IPR023058">
    <property type="entry name" value="PPIase_PpiC_CS"/>
</dbReference>
<dbReference type="Pfam" id="PF13616">
    <property type="entry name" value="Rotamase_3"/>
    <property type="match status" value="1"/>
</dbReference>
<gene>
    <name evidence="11" type="primary">prsA</name>
    <name evidence="13" type="ORF">ABC228_11025</name>
</gene>
<evidence type="ECO:0000256" key="1">
    <source>
        <dbReference type="ARBA" id="ARBA00000971"/>
    </source>
</evidence>
<evidence type="ECO:0000256" key="7">
    <source>
        <dbReference type="ARBA" id="ARBA00023136"/>
    </source>
</evidence>
<keyword evidence="4 11" id="KW-1003">Cell membrane</keyword>
<dbReference type="PROSITE" id="PS01096">
    <property type="entry name" value="PPIC_PPIASE_1"/>
    <property type="match status" value="1"/>
</dbReference>
<dbReference type="InterPro" id="IPR000297">
    <property type="entry name" value="PPIase_PpiC"/>
</dbReference>
<proteinExistence type="inferred from homology"/>
<keyword evidence="5 11" id="KW-0732">Signal</keyword>
<dbReference type="SUPFAM" id="SSF54534">
    <property type="entry name" value="FKBP-like"/>
    <property type="match status" value="1"/>
</dbReference>
<dbReference type="PANTHER" id="PTHR47245:SF1">
    <property type="entry name" value="FOLDASE PROTEIN PRSA"/>
    <property type="match status" value="1"/>
</dbReference>
<comment type="catalytic activity">
    <reaction evidence="1 11">
        <text>[protein]-peptidylproline (omega=180) = [protein]-peptidylproline (omega=0)</text>
        <dbReference type="Rhea" id="RHEA:16237"/>
        <dbReference type="Rhea" id="RHEA-COMP:10747"/>
        <dbReference type="Rhea" id="RHEA-COMP:10748"/>
        <dbReference type="ChEBI" id="CHEBI:83833"/>
        <dbReference type="ChEBI" id="CHEBI:83834"/>
        <dbReference type="EC" id="5.2.1.8"/>
    </reaction>
</comment>
<dbReference type="RefSeq" id="WP_345825189.1">
    <property type="nucleotide sequence ID" value="NZ_JBDIML010000003.1"/>
</dbReference>